<dbReference type="Gene3D" id="3.30.200.20">
    <property type="entry name" value="Phosphorylase Kinase, domain 1"/>
    <property type="match status" value="1"/>
</dbReference>
<dbReference type="CDD" id="cd05154">
    <property type="entry name" value="ACAD10_11_N-like"/>
    <property type="match status" value="1"/>
</dbReference>
<evidence type="ECO:0000259" key="1">
    <source>
        <dbReference type="Pfam" id="PF01636"/>
    </source>
</evidence>
<dbReference type="GO" id="GO:0016301">
    <property type="term" value="F:kinase activity"/>
    <property type="evidence" value="ECO:0007669"/>
    <property type="project" value="UniProtKB-KW"/>
</dbReference>
<name>A0A660CDY7_9PSEU</name>
<comment type="caution">
    <text evidence="2">The sequence shown here is derived from an EMBL/GenBank/DDBJ whole genome shotgun (WGS) entry which is preliminary data.</text>
</comment>
<keyword evidence="2" id="KW-0808">Transferase</keyword>
<dbReference type="SUPFAM" id="SSF56112">
    <property type="entry name" value="Protein kinase-like (PK-like)"/>
    <property type="match status" value="1"/>
</dbReference>
<protein>
    <submittedName>
        <fullName evidence="2">Aminoglycoside phosphotransferase (APT) family kinase protein</fullName>
    </submittedName>
</protein>
<dbReference type="Gene3D" id="3.90.1200.10">
    <property type="match status" value="1"/>
</dbReference>
<dbReference type="OrthoDB" id="3806873at2"/>
<dbReference type="InterPro" id="IPR052898">
    <property type="entry name" value="ACAD10-like"/>
</dbReference>
<gene>
    <name evidence="2" type="ORF">JD82_01771</name>
</gene>
<proteinExistence type="predicted"/>
<dbReference type="RefSeq" id="WP_030533479.1">
    <property type="nucleotide sequence ID" value="NZ_JOIJ01000015.1"/>
</dbReference>
<dbReference type="PANTHER" id="PTHR47829">
    <property type="entry name" value="HYDROLASE, PUTATIVE (AFU_ORTHOLOGUE AFUA_1G12880)-RELATED"/>
    <property type="match status" value="1"/>
</dbReference>
<sequence>MSESTPDGLELPALTEFFARTVPGFGGTLHAQMLAGGKSNLTYLLTDGEHRWVLRRPPLGNLTPSAHDMWREYRVVAALSGTDVPVAQAVAYDDTVLDVPFALVEYVEGPVLRTEEELRRLSPSDIRRCGEALVDVLASLHAVDPHTVGLGDFGRPEGYLERQVRRWYDQWQRVRTRELPDIDALHARLAELCPAESGASIVHGDYRIDNTILDPGDPGRIRAVVDWEMATLGDPLADLGLYLVYADPSFAPVLAGSAASTSSALPSAREVAQRYAETSGRDLSRLEFYLGLGYFKIAVVAEGIHARYQQGMTRGEGFDRVGEAVAPLAAGGLRALKGDIA</sequence>
<dbReference type="EMBL" id="VLJV01000001">
    <property type="protein sequence ID" value="TWH19933.1"/>
    <property type="molecule type" value="Genomic_DNA"/>
</dbReference>
<evidence type="ECO:0000313" key="2">
    <source>
        <dbReference type="EMBL" id="TWH19933.1"/>
    </source>
</evidence>
<dbReference type="InterPro" id="IPR041726">
    <property type="entry name" value="ACAD10_11_N"/>
</dbReference>
<reference evidence="2 3" key="1">
    <citation type="submission" date="2019-07" db="EMBL/GenBank/DDBJ databases">
        <title>R&amp;d 2014.</title>
        <authorList>
            <person name="Klenk H.-P."/>
        </authorList>
    </citation>
    <scope>NUCLEOTIDE SEQUENCE [LARGE SCALE GENOMIC DNA]</scope>
    <source>
        <strain evidence="2 3">DSM 43194</strain>
    </source>
</reference>
<evidence type="ECO:0000313" key="3">
    <source>
        <dbReference type="Proteomes" id="UP000317303"/>
    </source>
</evidence>
<dbReference type="PANTHER" id="PTHR47829:SF1">
    <property type="entry name" value="HAD FAMILY PHOSPHATASE"/>
    <property type="match status" value="1"/>
</dbReference>
<keyword evidence="2" id="KW-0418">Kinase</keyword>
<dbReference type="Pfam" id="PF01636">
    <property type="entry name" value="APH"/>
    <property type="match status" value="1"/>
</dbReference>
<dbReference type="AlphaFoldDB" id="A0A660CDY7"/>
<dbReference type="InterPro" id="IPR002575">
    <property type="entry name" value="Aminoglycoside_PTrfase"/>
</dbReference>
<feature type="domain" description="Aminoglycoside phosphotransferase" evidence="1">
    <location>
        <begin position="33"/>
        <end position="267"/>
    </location>
</feature>
<accession>A0A660CDY7</accession>
<organism evidence="2 3">
    <name type="scientific">Prauserella rugosa</name>
    <dbReference type="NCBI Taxonomy" id="43354"/>
    <lineage>
        <taxon>Bacteria</taxon>
        <taxon>Bacillati</taxon>
        <taxon>Actinomycetota</taxon>
        <taxon>Actinomycetes</taxon>
        <taxon>Pseudonocardiales</taxon>
        <taxon>Pseudonocardiaceae</taxon>
        <taxon>Prauserella</taxon>
    </lineage>
</organism>
<dbReference type="InterPro" id="IPR011009">
    <property type="entry name" value="Kinase-like_dom_sf"/>
</dbReference>
<keyword evidence="3" id="KW-1185">Reference proteome</keyword>
<dbReference type="Proteomes" id="UP000317303">
    <property type="component" value="Unassembled WGS sequence"/>
</dbReference>